<name>A0AA39RBJ7_9LECA</name>
<comment type="caution">
    <text evidence="1">The sequence shown here is derived from an EMBL/GenBank/DDBJ whole genome shotgun (WGS) entry which is preliminary data.</text>
</comment>
<dbReference type="Proteomes" id="UP001166286">
    <property type="component" value="Unassembled WGS sequence"/>
</dbReference>
<proteinExistence type="predicted"/>
<keyword evidence="2" id="KW-1185">Reference proteome</keyword>
<evidence type="ECO:0000313" key="1">
    <source>
        <dbReference type="EMBL" id="KAK0517521.1"/>
    </source>
</evidence>
<dbReference type="EMBL" id="JAFEKC020000001">
    <property type="protein sequence ID" value="KAK0517521.1"/>
    <property type="molecule type" value="Genomic_DNA"/>
</dbReference>
<accession>A0AA39RBJ7</accession>
<evidence type="ECO:0000313" key="2">
    <source>
        <dbReference type="Proteomes" id="UP001166286"/>
    </source>
</evidence>
<gene>
    <name evidence="1" type="ORF">JMJ35_000676</name>
</gene>
<evidence type="ECO:0008006" key="3">
    <source>
        <dbReference type="Google" id="ProtNLM"/>
    </source>
</evidence>
<organism evidence="1 2">
    <name type="scientific">Cladonia borealis</name>
    <dbReference type="NCBI Taxonomy" id="184061"/>
    <lineage>
        <taxon>Eukaryota</taxon>
        <taxon>Fungi</taxon>
        <taxon>Dikarya</taxon>
        <taxon>Ascomycota</taxon>
        <taxon>Pezizomycotina</taxon>
        <taxon>Lecanoromycetes</taxon>
        <taxon>OSLEUM clade</taxon>
        <taxon>Lecanoromycetidae</taxon>
        <taxon>Lecanorales</taxon>
        <taxon>Lecanorineae</taxon>
        <taxon>Cladoniaceae</taxon>
        <taxon>Cladonia</taxon>
    </lineage>
</organism>
<reference evidence="1" key="1">
    <citation type="submission" date="2023-03" db="EMBL/GenBank/DDBJ databases">
        <title>Complete genome of Cladonia borealis.</title>
        <authorList>
            <person name="Park H."/>
        </authorList>
    </citation>
    <scope>NUCLEOTIDE SEQUENCE</scope>
    <source>
        <strain evidence="1">ANT050790</strain>
    </source>
</reference>
<protein>
    <recommendedName>
        <fullName evidence="3">F-box domain-containing protein</fullName>
    </recommendedName>
</protein>
<dbReference type="AlphaFoldDB" id="A0AA39RBJ7"/>
<sequence length="307" mass="35350">MPLDILPRDILMVLADFLPTSSVASLALCNKNIWARIGTQSWKDLSNWRQHLRPMDANDAFRLRQDRVALLTSLQLGLTDLIYCHECEKLCHRNGHNPNNRSHPCIRATGIVDLVYAQGDPETGDPEKVFSLAFLNLQLLMSRYRALCRESSQEDQLSDPRLTELLSNLGMVAHLGVEDRGRCVTSAEVVDDELIIRMETQILVAGPEEFGQIQTHLPQACQHVQTRGDIFWLPEICWWLQPNWQNTLVYQTHDGIPHRCAHCHTKYLAKIKKNPESENYLVEVSVWKNLGSFMHEDDDEWQKHFSF</sequence>